<evidence type="ECO:0000256" key="3">
    <source>
        <dbReference type="ARBA" id="ARBA00022729"/>
    </source>
</evidence>
<dbReference type="InterPro" id="IPR006128">
    <property type="entry name" value="Lipoprotein_PsaA-like"/>
</dbReference>
<dbReference type="Gene3D" id="3.40.50.1980">
    <property type="entry name" value="Nitrogenase molybdenum iron protein domain"/>
    <property type="match status" value="2"/>
</dbReference>
<proteinExistence type="inferred from homology"/>
<dbReference type="GO" id="GO:0030001">
    <property type="term" value="P:metal ion transport"/>
    <property type="evidence" value="ECO:0007669"/>
    <property type="project" value="InterPro"/>
</dbReference>
<dbReference type="Pfam" id="PF01297">
    <property type="entry name" value="ZnuA"/>
    <property type="match status" value="1"/>
</dbReference>
<dbReference type="SUPFAM" id="SSF53807">
    <property type="entry name" value="Helical backbone' metal receptor"/>
    <property type="match status" value="1"/>
</dbReference>
<dbReference type="EMBL" id="JAGQHS010000208">
    <property type="protein sequence ID" value="MCA9758754.1"/>
    <property type="molecule type" value="Genomic_DNA"/>
</dbReference>
<dbReference type="Proteomes" id="UP000739538">
    <property type="component" value="Unassembled WGS sequence"/>
</dbReference>
<keyword evidence="2 4" id="KW-0813">Transport</keyword>
<comment type="caution">
    <text evidence="5">The sequence shown here is derived from an EMBL/GenBank/DDBJ whole genome shotgun (WGS) entry which is preliminary data.</text>
</comment>
<dbReference type="InterPro" id="IPR006127">
    <property type="entry name" value="ZnuA-like"/>
</dbReference>
<evidence type="ECO:0000256" key="2">
    <source>
        <dbReference type="ARBA" id="ARBA00022448"/>
    </source>
</evidence>
<evidence type="ECO:0000256" key="4">
    <source>
        <dbReference type="RuleBase" id="RU003512"/>
    </source>
</evidence>
<gene>
    <name evidence="5" type="ORF">KDA27_23375</name>
</gene>
<dbReference type="PRINTS" id="PR00690">
    <property type="entry name" value="ADHESNFAMILY"/>
</dbReference>
<reference evidence="5" key="2">
    <citation type="journal article" date="2021" name="Microbiome">
        <title>Successional dynamics and alternative stable states in a saline activated sludge microbial community over 9 years.</title>
        <authorList>
            <person name="Wang Y."/>
            <person name="Ye J."/>
            <person name="Ju F."/>
            <person name="Liu L."/>
            <person name="Boyd J.A."/>
            <person name="Deng Y."/>
            <person name="Parks D.H."/>
            <person name="Jiang X."/>
            <person name="Yin X."/>
            <person name="Woodcroft B.J."/>
            <person name="Tyson G.W."/>
            <person name="Hugenholtz P."/>
            <person name="Polz M.F."/>
            <person name="Zhang T."/>
        </authorList>
    </citation>
    <scope>NUCLEOTIDE SEQUENCE</scope>
    <source>
        <strain evidence="5">HKST-UBA02</strain>
    </source>
</reference>
<dbReference type="PANTHER" id="PTHR42953:SF3">
    <property type="entry name" value="HIGH-AFFINITY ZINC UPTAKE SYSTEM PROTEIN ZNUA"/>
    <property type="match status" value="1"/>
</dbReference>
<keyword evidence="3" id="KW-0732">Signal</keyword>
<evidence type="ECO:0000313" key="6">
    <source>
        <dbReference type="Proteomes" id="UP000739538"/>
    </source>
</evidence>
<dbReference type="GO" id="GO:0007155">
    <property type="term" value="P:cell adhesion"/>
    <property type="evidence" value="ECO:0007669"/>
    <property type="project" value="InterPro"/>
</dbReference>
<organism evidence="5 6">
    <name type="scientific">Eiseniibacteriota bacterium</name>
    <dbReference type="NCBI Taxonomy" id="2212470"/>
    <lineage>
        <taxon>Bacteria</taxon>
        <taxon>Candidatus Eiseniibacteriota</taxon>
    </lineage>
</organism>
<protein>
    <submittedName>
        <fullName evidence="5">Zinc ABC transporter substrate-binding protein</fullName>
    </submittedName>
</protein>
<dbReference type="GO" id="GO:0046872">
    <property type="term" value="F:metal ion binding"/>
    <property type="evidence" value="ECO:0007669"/>
    <property type="project" value="InterPro"/>
</dbReference>
<dbReference type="AlphaFoldDB" id="A0A956NGX3"/>
<accession>A0A956NGX3</accession>
<evidence type="ECO:0000313" key="5">
    <source>
        <dbReference type="EMBL" id="MCA9758754.1"/>
    </source>
</evidence>
<reference evidence="5" key="1">
    <citation type="submission" date="2020-04" db="EMBL/GenBank/DDBJ databases">
        <authorList>
            <person name="Zhang T."/>
        </authorList>
    </citation>
    <scope>NUCLEOTIDE SEQUENCE</scope>
    <source>
        <strain evidence="5">HKST-UBA02</strain>
    </source>
</reference>
<comment type="similarity">
    <text evidence="1 4">Belongs to the bacterial solute-binding protein 9 family.</text>
</comment>
<evidence type="ECO:0000256" key="1">
    <source>
        <dbReference type="ARBA" id="ARBA00011028"/>
    </source>
</evidence>
<sequence length="313" mass="34502">MQDGDSRRRSPRHAPRRIRGKARAAAWLTLLVSLPIVLSLAACGGAPEPEPGRKPLVLVTVPPQAEFVEKIAGPLVEVEVLVPPDADPHTFEPTIEQMRAVSRASLYFLIGHPALEFEALWRDRLAREGTNLRFVNGSEGLSLIPDDPHVWLSPRATRTLAANLANALEELLPENKDRIQSGLQAFLDEEQELDAEIRAMLAPTERKTFLVYHAAWGWFAQDYGLTQIAIERGHVHPGPSHIASMLDRAREEGIRVVFVQPQVGAQQAESFANEIGGRVVRVDPLDRHWADNLRAAARAFSDAGTSDEGTVAK</sequence>
<dbReference type="InterPro" id="IPR050492">
    <property type="entry name" value="Bact_metal-bind_prot9"/>
</dbReference>
<name>A0A956NGX3_UNCEI</name>
<dbReference type="PANTHER" id="PTHR42953">
    <property type="entry name" value="HIGH-AFFINITY ZINC UPTAKE SYSTEM PROTEIN ZNUA-RELATED"/>
    <property type="match status" value="1"/>
</dbReference>